<keyword evidence="2" id="KW-1185">Reference proteome</keyword>
<accession>A0A4Q7L0Y0</accession>
<gene>
    <name evidence="1" type="ORF">EV193_102114</name>
</gene>
<reference evidence="1 2" key="1">
    <citation type="submission" date="2019-02" db="EMBL/GenBank/DDBJ databases">
        <title>Genomic Encyclopedia of Type Strains, Phase IV (KMG-IV): sequencing the most valuable type-strain genomes for metagenomic binning, comparative biology and taxonomic classification.</title>
        <authorList>
            <person name="Goeker M."/>
        </authorList>
    </citation>
    <scope>NUCLEOTIDE SEQUENCE [LARGE SCALE GENOMIC DNA]</scope>
    <source>
        <strain evidence="1 2">DSM 101727</strain>
    </source>
</reference>
<protein>
    <submittedName>
        <fullName evidence="1">Uncharacterized protein</fullName>
    </submittedName>
</protein>
<dbReference type="AlphaFoldDB" id="A0A4Q7L0Y0"/>
<dbReference type="EMBL" id="SGWQ01000002">
    <property type="protein sequence ID" value="RZS43138.1"/>
    <property type="molecule type" value="Genomic_DNA"/>
</dbReference>
<evidence type="ECO:0000313" key="1">
    <source>
        <dbReference type="EMBL" id="RZS43138.1"/>
    </source>
</evidence>
<sequence>MRRRVVLGVLVAILVAAGVVAGVVDARPPGRSRRSSG</sequence>
<evidence type="ECO:0000313" key="2">
    <source>
        <dbReference type="Proteomes" id="UP000294257"/>
    </source>
</evidence>
<name>A0A4Q7L0Y0_9PSEU</name>
<dbReference type="Proteomes" id="UP000294257">
    <property type="component" value="Unassembled WGS sequence"/>
</dbReference>
<comment type="caution">
    <text evidence="1">The sequence shown here is derived from an EMBL/GenBank/DDBJ whole genome shotgun (WGS) entry which is preliminary data.</text>
</comment>
<proteinExistence type="predicted"/>
<organism evidence="1 2">
    <name type="scientific">Herbihabitans rhizosphaerae</name>
    <dbReference type="NCBI Taxonomy" id="1872711"/>
    <lineage>
        <taxon>Bacteria</taxon>
        <taxon>Bacillati</taxon>
        <taxon>Actinomycetota</taxon>
        <taxon>Actinomycetes</taxon>
        <taxon>Pseudonocardiales</taxon>
        <taxon>Pseudonocardiaceae</taxon>
        <taxon>Herbihabitans</taxon>
    </lineage>
</organism>